<dbReference type="GeneTree" id="ENSGT00580000082664"/>
<dbReference type="Ensembl" id="ENSECAT00000139001.1">
    <property type="protein sequence ID" value="ENSECAP00000086734.1"/>
    <property type="gene ID" value="ENSECAG00000053879.1"/>
</dbReference>
<reference evidence="1" key="2">
    <citation type="submission" date="2025-08" db="UniProtKB">
        <authorList>
            <consortium name="Ensembl"/>
        </authorList>
    </citation>
    <scope>IDENTIFICATION</scope>
    <source>
        <strain evidence="1">Thoroughbred</strain>
    </source>
</reference>
<evidence type="ECO:0000313" key="1">
    <source>
        <dbReference type="Ensembl" id="ENSECAP00000086734.1"/>
    </source>
</evidence>
<proteinExistence type="predicted"/>
<reference evidence="1 2" key="1">
    <citation type="journal article" date="2009" name="Science">
        <title>Genome sequence, comparative analysis, and population genetics of the domestic horse.</title>
        <authorList>
            <consortium name="Broad Institute Genome Sequencing Platform"/>
            <consortium name="Broad Institute Whole Genome Assembly Team"/>
            <person name="Wade C.M."/>
            <person name="Giulotto E."/>
            <person name="Sigurdsson S."/>
            <person name="Zoli M."/>
            <person name="Gnerre S."/>
            <person name="Imsland F."/>
            <person name="Lear T.L."/>
            <person name="Adelson D.L."/>
            <person name="Bailey E."/>
            <person name="Bellone R.R."/>
            <person name="Bloecker H."/>
            <person name="Distl O."/>
            <person name="Edgar R.C."/>
            <person name="Garber M."/>
            <person name="Leeb T."/>
            <person name="Mauceli E."/>
            <person name="MacLeod J.N."/>
            <person name="Penedo M.C.T."/>
            <person name="Raison J.M."/>
            <person name="Sharpe T."/>
            <person name="Vogel J."/>
            <person name="Andersson L."/>
            <person name="Antczak D.F."/>
            <person name="Biagi T."/>
            <person name="Binns M.M."/>
            <person name="Chowdhary B.P."/>
            <person name="Coleman S.J."/>
            <person name="Della Valle G."/>
            <person name="Fryc S."/>
            <person name="Guerin G."/>
            <person name="Hasegawa T."/>
            <person name="Hill E.W."/>
            <person name="Jurka J."/>
            <person name="Kiialainen A."/>
            <person name="Lindgren G."/>
            <person name="Liu J."/>
            <person name="Magnani E."/>
            <person name="Mickelson J.R."/>
            <person name="Murray J."/>
            <person name="Nergadze S.G."/>
            <person name="Onofrio R."/>
            <person name="Pedroni S."/>
            <person name="Piras M.F."/>
            <person name="Raudsepp T."/>
            <person name="Rocchi M."/>
            <person name="Roeed K.H."/>
            <person name="Ryder O.A."/>
            <person name="Searle S."/>
            <person name="Skow L."/>
            <person name="Swinburne J.E."/>
            <person name="Syvaenen A.C."/>
            <person name="Tozaki T."/>
            <person name="Valberg S.J."/>
            <person name="Vaudin M."/>
            <person name="White J.R."/>
            <person name="Zody M.C."/>
            <person name="Lander E.S."/>
            <person name="Lindblad-Toh K."/>
        </authorList>
    </citation>
    <scope>NUCLEOTIDE SEQUENCE [LARGE SCALE GENOMIC DNA]</scope>
    <source>
        <strain evidence="1 2">Thoroughbred</strain>
    </source>
</reference>
<evidence type="ECO:0000313" key="2">
    <source>
        <dbReference type="Proteomes" id="UP000002281"/>
    </source>
</evidence>
<organism evidence="1 2">
    <name type="scientific">Equus caballus</name>
    <name type="common">Horse</name>
    <dbReference type="NCBI Taxonomy" id="9796"/>
    <lineage>
        <taxon>Eukaryota</taxon>
        <taxon>Metazoa</taxon>
        <taxon>Chordata</taxon>
        <taxon>Craniata</taxon>
        <taxon>Vertebrata</taxon>
        <taxon>Euteleostomi</taxon>
        <taxon>Mammalia</taxon>
        <taxon>Eutheria</taxon>
        <taxon>Laurasiatheria</taxon>
        <taxon>Perissodactyla</taxon>
        <taxon>Equidae</taxon>
        <taxon>Equus</taxon>
    </lineage>
</organism>
<name>A0A9L0TI60_HORSE</name>
<dbReference type="Proteomes" id="UP000002281">
    <property type="component" value="Chromosome 18"/>
</dbReference>
<keyword evidence="2" id="KW-1185">Reference proteome</keyword>
<sequence length="240" mass="26059">GSPSPSTSSGGLRWKLWRSGDSQYVRGSSWGKHSQQLRAFLLLLLGDWWSRGLLLLGGHVGHKVHHPIAVAKFIVIPGNELDKVVVEGNASPSIEGGRVGVTVKIAGDNLVLSVAQDALEGALRCLLHHLLDLIVFGSFLQAAGMMFWAAPRPSRHSFPEGPSTVFWVAVMACTVVMSPSTMPKWSWMTLARGAKQLVVQEALLTIFRELSYFSWFTPVTNIGASAEGAEMMTLLAPPFK</sequence>
<protein>
    <submittedName>
        <fullName evidence="1">Uncharacterized protein</fullName>
    </submittedName>
</protein>
<dbReference type="AlphaFoldDB" id="A0A9L0TI60"/>
<accession>A0A9L0TI60</accession>
<reference evidence="1" key="3">
    <citation type="submission" date="2025-09" db="UniProtKB">
        <authorList>
            <consortium name="Ensembl"/>
        </authorList>
    </citation>
    <scope>IDENTIFICATION</scope>
    <source>
        <strain evidence="1">Thoroughbred</strain>
    </source>
</reference>